<feature type="binding site" evidence="4">
    <location>
        <begin position="59"/>
        <end position="61"/>
    </location>
    <ligand>
        <name>N(1)-(5-phospho-beta-D-ribosyl)glycinamide</name>
        <dbReference type="ChEBI" id="CHEBI:143788"/>
    </ligand>
</feature>
<evidence type="ECO:0000256" key="2">
    <source>
        <dbReference type="ARBA" id="ARBA00022679"/>
    </source>
</evidence>
<dbReference type="InterPro" id="IPR004607">
    <property type="entry name" value="GART"/>
</dbReference>
<feature type="binding site" evidence="4">
    <location>
        <position position="154"/>
    </location>
    <ligand>
        <name>(6R)-10-formyltetrahydrofolate</name>
        <dbReference type="ChEBI" id="CHEBI:195366"/>
    </ligand>
</feature>
<dbReference type="PATRIC" id="fig|1666911.3.peg.4445"/>
<feature type="site" description="Raises pKa of active site His" evidence="4">
    <location>
        <position position="192"/>
    </location>
</feature>
<comment type="pathway">
    <text evidence="1 4">Purine metabolism; IMP biosynthesis via de novo pathway; N(2)-formyl-N(1)-(5-phospho-D-ribosyl)glycinamide from N(1)-(5-phospho-D-ribosyl)glycinamide (10-formyl THF route): step 1/1.</text>
</comment>
<reference evidence="6 7" key="1">
    <citation type="submission" date="2015-09" db="EMBL/GenBank/DDBJ databases">
        <title>Identification and resolution of microdiversity through metagenomic sequencing of parallel consortia.</title>
        <authorList>
            <person name="Nelson W.C."/>
            <person name="Romine M.F."/>
            <person name="Lindemann S.R."/>
        </authorList>
    </citation>
    <scope>NUCLEOTIDE SEQUENCE [LARGE SCALE GENOMIC DNA]</scope>
    <source>
        <strain evidence="6">Ana</strain>
    </source>
</reference>
<dbReference type="InterPro" id="IPR002376">
    <property type="entry name" value="Formyl_transf_N"/>
</dbReference>
<dbReference type="EMBL" id="LJZR01000014">
    <property type="protein sequence ID" value="KPQ35112.1"/>
    <property type="molecule type" value="Genomic_DNA"/>
</dbReference>
<evidence type="ECO:0000256" key="1">
    <source>
        <dbReference type="ARBA" id="ARBA00005054"/>
    </source>
</evidence>
<dbReference type="GO" id="GO:0005829">
    <property type="term" value="C:cytosol"/>
    <property type="evidence" value="ECO:0007669"/>
    <property type="project" value="TreeGrafter"/>
</dbReference>
<dbReference type="NCBIfam" id="TIGR00639">
    <property type="entry name" value="PurN"/>
    <property type="match status" value="1"/>
</dbReference>
<name>A0A0P8BN13_9CYAN</name>
<dbReference type="InterPro" id="IPR036477">
    <property type="entry name" value="Formyl_transf_N_sf"/>
</dbReference>
<dbReference type="EC" id="2.1.2.2" evidence="4"/>
<accession>A0A0P8BN13</accession>
<dbReference type="GO" id="GO:0006189">
    <property type="term" value="P:'de novo' IMP biosynthetic process"/>
    <property type="evidence" value="ECO:0007669"/>
    <property type="project" value="UniProtKB-UniRule"/>
</dbReference>
<comment type="catalytic activity">
    <reaction evidence="4">
        <text>N(1)-(5-phospho-beta-D-ribosyl)glycinamide + (6R)-10-formyltetrahydrofolate = N(2)-formyl-N(1)-(5-phospho-beta-D-ribosyl)glycinamide + (6S)-5,6,7,8-tetrahydrofolate + H(+)</text>
        <dbReference type="Rhea" id="RHEA:15053"/>
        <dbReference type="ChEBI" id="CHEBI:15378"/>
        <dbReference type="ChEBI" id="CHEBI:57453"/>
        <dbReference type="ChEBI" id="CHEBI:143788"/>
        <dbReference type="ChEBI" id="CHEBI:147286"/>
        <dbReference type="ChEBI" id="CHEBI:195366"/>
        <dbReference type="EC" id="2.1.2.2"/>
    </reaction>
</comment>
<dbReference type="PANTHER" id="PTHR43369:SF2">
    <property type="entry name" value="PHOSPHORIBOSYLGLYCINAMIDE FORMYLTRANSFERASE"/>
    <property type="match status" value="1"/>
</dbReference>
<evidence type="ECO:0000313" key="7">
    <source>
        <dbReference type="Proteomes" id="UP000050465"/>
    </source>
</evidence>
<dbReference type="PANTHER" id="PTHR43369">
    <property type="entry name" value="PHOSPHORIBOSYLGLYCINAMIDE FORMYLTRANSFERASE"/>
    <property type="match status" value="1"/>
</dbReference>
<dbReference type="STRING" id="1666911.HLUCCA11_11880"/>
<dbReference type="AlphaFoldDB" id="A0A0P8BN13"/>
<dbReference type="Gene3D" id="3.40.50.170">
    <property type="entry name" value="Formyl transferase, N-terminal domain"/>
    <property type="match status" value="1"/>
</dbReference>
<feature type="active site" description="Proton donor" evidence="4">
    <location>
        <position position="156"/>
    </location>
</feature>
<comment type="caution">
    <text evidence="4">Lacks conserved residue(s) required for the propagation of feature annotation.</text>
</comment>
<gene>
    <name evidence="4 6" type="primary">purN</name>
    <name evidence="6" type="ORF">HLUCCA11_11880</name>
</gene>
<evidence type="ECO:0000256" key="4">
    <source>
        <dbReference type="HAMAP-Rule" id="MF_01930"/>
    </source>
</evidence>
<feature type="domain" description="Formyl transferase N-terminal" evidence="5">
    <location>
        <begin position="52"/>
        <end position="229"/>
    </location>
</feature>
<dbReference type="UniPathway" id="UPA00074">
    <property type="reaction ID" value="UER00126"/>
</dbReference>
<evidence type="ECO:0000313" key="6">
    <source>
        <dbReference type="EMBL" id="KPQ35112.1"/>
    </source>
</evidence>
<dbReference type="Proteomes" id="UP000050465">
    <property type="component" value="Unassembled WGS sequence"/>
</dbReference>
<dbReference type="Pfam" id="PF00551">
    <property type="entry name" value="Formyl_trans_N"/>
    <property type="match status" value="1"/>
</dbReference>
<comment type="similarity">
    <text evidence="4">Belongs to the GART family.</text>
</comment>
<proteinExistence type="inferred from homology"/>
<evidence type="ECO:0000259" key="5">
    <source>
        <dbReference type="Pfam" id="PF00551"/>
    </source>
</evidence>
<protein>
    <recommendedName>
        <fullName evidence="4">Phosphoribosylglycinamide formyltransferase</fullName>
        <ecNumber evidence="4">2.1.2.2</ecNumber>
    </recommendedName>
    <alternativeName>
        <fullName evidence="4">5'-phosphoribosylglycinamide transformylase</fullName>
    </alternativeName>
    <alternativeName>
        <fullName evidence="4">GAR transformylase</fullName>
        <shortName evidence="4">GART</shortName>
    </alternativeName>
</protein>
<evidence type="ECO:0000256" key="3">
    <source>
        <dbReference type="ARBA" id="ARBA00022755"/>
    </source>
</evidence>
<dbReference type="GO" id="GO:0004644">
    <property type="term" value="F:phosphoribosylglycinamide formyltransferase activity"/>
    <property type="evidence" value="ECO:0007669"/>
    <property type="project" value="UniProtKB-UniRule"/>
</dbReference>
<comment type="function">
    <text evidence="4">Catalyzes the transfer of a formyl group from 10-formyltetrahydrofolate to 5-phospho-ribosyl-glycinamide (GAR), producing 5-phospho-ribosyl-N-formylglycinamide (FGAR) and tetrahydrofolate.</text>
</comment>
<dbReference type="SUPFAM" id="SSF53328">
    <property type="entry name" value="Formyltransferase"/>
    <property type="match status" value="1"/>
</dbReference>
<keyword evidence="2 4" id="KW-0808">Transferase</keyword>
<dbReference type="HAMAP" id="MF_01930">
    <property type="entry name" value="PurN"/>
    <property type="match status" value="1"/>
</dbReference>
<feature type="binding site" evidence="4">
    <location>
        <position position="112"/>
    </location>
    <ligand>
        <name>(6R)-10-formyltetrahydrofolate</name>
        <dbReference type="ChEBI" id="CHEBI:195366"/>
    </ligand>
</feature>
<keyword evidence="3 4" id="KW-0658">Purine biosynthesis</keyword>
<organism evidence="6 7">
    <name type="scientific">Phormidesmis priestleyi Ana</name>
    <dbReference type="NCBI Taxonomy" id="1666911"/>
    <lineage>
        <taxon>Bacteria</taxon>
        <taxon>Bacillati</taxon>
        <taxon>Cyanobacteriota</taxon>
        <taxon>Cyanophyceae</taxon>
        <taxon>Leptolyngbyales</taxon>
        <taxon>Leptolyngbyaceae</taxon>
        <taxon>Phormidesmis</taxon>
    </lineage>
</organism>
<dbReference type="CDD" id="cd08645">
    <property type="entry name" value="FMT_core_GART"/>
    <property type="match status" value="1"/>
</dbReference>
<comment type="caution">
    <text evidence="6">The sequence shown here is derived from an EMBL/GenBank/DDBJ whole genome shotgun (WGS) entry which is preliminary data.</text>
</comment>
<sequence length="236" mass="25177">MFLASTDSAPAASVLISPAFDPASVAVGQPLNHASDQSSGDLSAPLPPIKLGIMASGSGSNFEAIARAISQGQLNATIERVIYNNPEATVRSRADRLGVPAQLLDHRTFESRELLDEAIAESFKASDVEWVIMAGWMRRVTERLLSAFPQRILNIHPSLLPSFPGVKAVEQALNAGVKITGCSVHYVELVVDSGPIVMQAAVPVLPDDTPQSLQARIQAQEHVIFPRAIAIAARSQ</sequence>